<protein>
    <recommendedName>
        <fullName evidence="11">Fringe-like glycosyltransferase domain-containing protein</fullName>
    </recommendedName>
</protein>
<organism evidence="12 13">
    <name type="scientific">Albula goreensis</name>
    <dbReference type="NCBI Taxonomy" id="1534307"/>
    <lineage>
        <taxon>Eukaryota</taxon>
        <taxon>Metazoa</taxon>
        <taxon>Chordata</taxon>
        <taxon>Craniata</taxon>
        <taxon>Vertebrata</taxon>
        <taxon>Euteleostomi</taxon>
        <taxon>Actinopterygii</taxon>
        <taxon>Neopterygii</taxon>
        <taxon>Teleostei</taxon>
        <taxon>Albuliformes</taxon>
        <taxon>Albulidae</taxon>
        <taxon>Albula</taxon>
    </lineage>
</organism>
<reference evidence="12" key="1">
    <citation type="submission" date="2021-01" db="EMBL/GenBank/DDBJ databases">
        <authorList>
            <person name="Zahm M."/>
            <person name="Roques C."/>
            <person name="Cabau C."/>
            <person name="Klopp C."/>
            <person name="Donnadieu C."/>
            <person name="Jouanno E."/>
            <person name="Lampietro C."/>
            <person name="Louis A."/>
            <person name="Herpin A."/>
            <person name="Echchiki A."/>
            <person name="Berthelot C."/>
            <person name="Parey E."/>
            <person name="Roest-Crollius H."/>
            <person name="Braasch I."/>
            <person name="Postlethwait J."/>
            <person name="Bobe J."/>
            <person name="Montfort J."/>
            <person name="Bouchez O."/>
            <person name="Begum T."/>
            <person name="Mejri S."/>
            <person name="Adams A."/>
            <person name="Chen W.-J."/>
            <person name="Guiguen Y."/>
        </authorList>
    </citation>
    <scope>NUCLEOTIDE SEQUENCE</scope>
    <source>
        <tissue evidence="12">Blood</tissue>
    </source>
</reference>
<keyword evidence="10" id="KW-0732">Signal</keyword>
<comment type="similarity">
    <text evidence="2">Belongs to the glycosyltransferase 31 family.</text>
</comment>
<evidence type="ECO:0000256" key="6">
    <source>
        <dbReference type="ARBA" id="ARBA00022968"/>
    </source>
</evidence>
<evidence type="ECO:0000256" key="9">
    <source>
        <dbReference type="ARBA" id="ARBA00037847"/>
    </source>
</evidence>
<keyword evidence="3" id="KW-0328">Glycosyltransferase</keyword>
<evidence type="ECO:0000259" key="11">
    <source>
        <dbReference type="Pfam" id="PF02434"/>
    </source>
</evidence>
<dbReference type="InterPro" id="IPR003378">
    <property type="entry name" value="Fringe-like_glycosylTrfase"/>
</dbReference>
<dbReference type="FunFam" id="3.90.550.50:FF:000008">
    <property type="entry name" value="Beta-1,3-glucosyltransferase"/>
    <property type="match status" value="1"/>
</dbReference>
<evidence type="ECO:0000256" key="10">
    <source>
        <dbReference type="SAM" id="SignalP"/>
    </source>
</evidence>
<dbReference type="GO" id="GO:0012505">
    <property type="term" value="C:endomembrane system"/>
    <property type="evidence" value="ECO:0007669"/>
    <property type="project" value="UniProtKB-SubCell"/>
</dbReference>
<evidence type="ECO:0000256" key="3">
    <source>
        <dbReference type="ARBA" id="ARBA00022676"/>
    </source>
</evidence>
<dbReference type="Proteomes" id="UP000829720">
    <property type="component" value="Unassembled WGS sequence"/>
</dbReference>
<keyword evidence="7" id="KW-1133">Transmembrane helix</keyword>
<feature type="domain" description="Fringe-like glycosyltransferase" evidence="11">
    <location>
        <begin position="250"/>
        <end position="455"/>
    </location>
</feature>
<keyword evidence="8" id="KW-0472">Membrane</keyword>
<dbReference type="Gene3D" id="3.90.550.50">
    <property type="match status" value="2"/>
</dbReference>
<feature type="signal peptide" evidence="10">
    <location>
        <begin position="1"/>
        <end position="15"/>
    </location>
</feature>
<proteinExistence type="inferred from homology"/>
<evidence type="ECO:0000256" key="5">
    <source>
        <dbReference type="ARBA" id="ARBA00022692"/>
    </source>
</evidence>
<comment type="subcellular location">
    <subcellularLocation>
        <location evidence="9">Endomembrane system</location>
        <topology evidence="9">Single-pass membrane protein</topology>
    </subcellularLocation>
    <subcellularLocation>
        <location evidence="1">Membrane</location>
        <topology evidence="1">Single-pass type II membrane protein</topology>
    </subcellularLocation>
</comment>
<keyword evidence="13" id="KW-1185">Reference proteome</keyword>
<dbReference type="PANTHER" id="PTHR10811">
    <property type="entry name" value="FRINGE-RELATED"/>
    <property type="match status" value="1"/>
</dbReference>
<sequence>MVQLLVIILISVAVGDLKEGVSSIQGDDQRVHQRPLYLNEVVFIIQSQRNSFHAKRAEERRADLIRQAVHLKQNPPVVLLLHSLSDNEGDWSILPILPFFSASFGKNSSWVVFLEEETNVKVAKLLQTLVRFDSWKEWFLGKPLHDEESTIIHHYAFADNPSVFKYPDFAAAWALSIPLINRLAKKVKDEPLKSDFTIDLKHEIALYIWEEGKGPRLTAVPELCTEPESSPTAYLCATTLNPYLPACGDPVKKEDIFVAVKTCKKFHEERVPVVKKTWERHVALLEYYSDYADPSIPTIDLGVPNTERGHCGKTFAILERFVSDAVPHTNWLLIVDDDTLISLPRLQALLRCYSPIEPVCLGERYGYGLGQGGYSYITGGGGMVFSRAAVTRLLGSGCKCYSNDAPDDMVLGMCLNALGLPVTHSPLFHQARPEDYSKDFLTHQVPISFHKHWNIDPVAVFHKWLVDDTGAATSERPHRDTRVEL</sequence>
<dbReference type="OrthoDB" id="421979at2759"/>
<evidence type="ECO:0000256" key="4">
    <source>
        <dbReference type="ARBA" id="ARBA00022679"/>
    </source>
</evidence>
<evidence type="ECO:0000256" key="7">
    <source>
        <dbReference type="ARBA" id="ARBA00022989"/>
    </source>
</evidence>
<feature type="chain" id="PRO_5035908379" description="Fringe-like glycosyltransferase domain-containing protein" evidence="10">
    <location>
        <begin position="16"/>
        <end position="485"/>
    </location>
</feature>
<dbReference type="EMBL" id="JAERUA010000011">
    <property type="protein sequence ID" value="KAI1893587.1"/>
    <property type="molecule type" value="Genomic_DNA"/>
</dbReference>
<name>A0A8T3DDJ2_9TELE</name>
<evidence type="ECO:0000313" key="12">
    <source>
        <dbReference type="EMBL" id="KAI1893587.1"/>
    </source>
</evidence>
<comment type="caution">
    <text evidence="12">The sequence shown here is derived from an EMBL/GenBank/DDBJ whole genome shotgun (WGS) entry which is preliminary data.</text>
</comment>
<dbReference type="GO" id="GO:0016020">
    <property type="term" value="C:membrane"/>
    <property type="evidence" value="ECO:0007669"/>
    <property type="project" value="UniProtKB-SubCell"/>
</dbReference>
<keyword evidence="6" id="KW-0735">Signal-anchor</keyword>
<keyword evidence="5" id="KW-0812">Transmembrane</keyword>
<accession>A0A8T3DDJ2</accession>
<evidence type="ECO:0000256" key="2">
    <source>
        <dbReference type="ARBA" id="ARBA00008661"/>
    </source>
</evidence>
<dbReference type="Pfam" id="PF02434">
    <property type="entry name" value="Fringe"/>
    <property type="match status" value="1"/>
</dbReference>
<keyword evidence="4" id="KW-0808">Transferase</keyword>
<dbReference type="GO" id="GO:0016757">
    <property type="term" value="F:glycosyltransferase activity"/>
    <property type="evidence" value="ECO:0007669"/>
    <property type="project" value="UniProtKB-KW"/>
</dbReference>
<dbReference type="AlphaFoldDB" id="A0A8T3DDJ2"/>
<gene>
    <name evidence="12" type="ORF">AGOR_G00125260</name>
</gene>
<evidence type="ECO:0000313" key="13">
    <source>
        <dbReference type="Proteomes" id="UP000829720"/>
    </source>
</evidence>
<evidence type="ECO:0000256" key="8">
    <source>
        <dbReference type="ARBA" id="ARBA00023136"/>
    </source>
</evidence>
<evidence type="ECO:0000256" key="1">
    <source>
        <dbReference type="ARBA" id="ARBA00004606"/>
    </source>
</evidence>